<dbReference type="SUPFAM" id="SSF53062">
    <property type="entry name" value="PTS system fructose IIA component-like"/>
    <property type="match status" value="1"/>
</dbReference>
<dbReference type="InterPro" id="IPR051471">
    <property type="entry name" value="Bacterial_PTS_sugar_comp"/>
</dbReference>
<dbReference type="PANTHER" id="PTHR33799:SF1">
    <property type="entry name" value="PTS SYSTEM MANNOSE-SPECIFIC EIIAB COMPONENT-RELATED"/>
    <property type="match status" value="1"/>
</dbReference>
<protein>
    <submittedName>
        <fullName evidence="3">Phosphotransferase system, mannose fructose-specific component IIA</fullName>
    </submittedName>
</protein>
<dbReference type="EMBL" id="AZEX01000043">
    <property type="protein sequence ID" value="KRL59682.1"/>
    <property type="molecule type" value="Genomic_DNA"/>
</dbReference>
<dbReference type="OrthoDB" id="6578004at2"/>
<dbReference type="PROSITE" id="PS51096">
    <property type="entry name" value="PTS_EIIA_TYPE_4"/>
    <property type="match status" value="1"/>
</dbReference>
<dbReference type="InterPro" id="IPR004701">
    <property type="entry name" value="PTS_EIIA_man-typ"/>
</dbReference>
<comment type="caution">
    <text evidence="3">The sequence shown here is derived from an EMBL/GenBank/DDBJ whole genome shotgun (WGS) entry which is preliminary data.</text>
</comment>
<accession>A0A0R1RZ67</accession>
<dbReference type="PATRIC" id="fig|1423747.3.peg.1531"/>
<evidence type="ECO:0000256" key="1">
    <source>
        <dbReference type="ARBA" id="ARBA00022679"/>
    </source>
</evidence>
<sequence>MERKIVLASHHRLAAGLKDTLDFITNGMADVIALTAYLDNQPVEEQVQALMTSFDDETEVVVLTDMTAGSVNQKFFAFRNRPHTQIISGMNLPLALGVAMEPANDYLQTERIKSLIEQAQAEITYVNDIQPEIDDDDE</sequence>
<dbReference type="InterPro" id="IPR036662">
    <property type="entry name" value="PTS_EIIA_man-typ_sf"/>
</dbReference>
<dbReference type="RefSeq" id="WP_025083706.1">
    <property type="nucleotide sequence ID" value="NZ_AZEX01000043.1"/>
</dbReference>
<evidence type="ECO:0000313" key="3">
    <source>
        <dbReference type="EMBL" id="KRL59682.1"/>
    </source>
</evidence>
<dbReference type="GO" id="GO:0016020">
    <property type="term" value="C:membrane"/>
    <property type="evidence" value="ECO:0007669"/>
    <property type="project" value="InterPro"/>
</dbReference>
<evidence type="ECO:0000313" key="4">
    <source>
        <dbReference type="Proteomes" id="UP000051264"/>
    </source>
</evidence>
<organism evidence="3 4">
    <name type="scientific">Latilactobacillus fuchuensis DSM 14340 = JCM 11249</name>
    <dbReference type="NCBI Taxonomy" id="1423747"/>
    <lineage>
        <taxon>Bacteria</taxon>
        <taxon>Bacillati</taxon>
        <taxon>Bacillota</taxon>
        <taxon>Bacilli</taxon>
        <taxon>Lactobacillales</taxon>
        <taxon>Lactobacillaceae</taxon>
        <taxon>Latilactobacillus</taxon>
    </lineage>
</organism>
<dbReference type="Pfam" id="PF03610">
    <property type="entry name" value="EIIA-man"/>
    <property type="match status" value="1"/>
</dbReference>
<proteinExistence type="predicted"/>
<dbReference type="PANTHER" id="PTHR33799">
    <property type="entry name" value="PTS PERMEASE-RELATED-RELATED"/>
    <property type="match status" value="1"/>
</dbReference>
<dbReference type="Proteomes" id="UP000051264">
    <property type="component" value="Unassembled WGS sequence"/>
</dbReference>
<keyword evidence="1 3" id="KW-0808">Transferase</keyword>
<dbReference type="eggNOG" id="COG2893">
    <property type="taxonomic scope" value="Bacteria"/>
</dbReference>
<dbReference type="GO" id="GO:0016740">
    <property type="term" value="F:transferase activity"/>
    <property type="evidence" value="ECO:0007669"/>
    <property type="project" value="UniProtKB-KW"/>
</dbReference>
<dbReference type="Gene3D" id="3.40.50.510">
    <property type="entry name" value="Phosphotransferase system, mannose-type IIA component"/>
    <property type="match status" value="1"/>
</dbReference>
<name>A0A0R1RZ67_9LACO</name>
<evidence type="ECO:0000259" key="2">
    <source>
        <dbReference type="PROSITE" id="PS51096"/>
    </source>
</evidence>
<reference evidence="3 4" key="1">
    <citation type="journal article" date="2015" name="Genome Announc.">
        <title>Expanding the biotechnology potential of lactobacilli through comparative genomics of 213 strains and associated genera.</title>
        <authorList>
            <person name="Sun Z."/>
            <person name="Harris H.M."/>
            <person name="McCann A."/>
            <person name="Guo C."/>
            <person name="Argimon S."/>
            <person name="Zhang W."/>
            <person name="Yang X."/>
            <person name="Jeffery I.B."/>
            <person name="Cooney J.C."/>
            <person name="Kagawa T.F."/>
            <person name="Liu W."/>
            <person name="Song Y."/>
            <person name="Salvetti E."/>
            <person name="Wrobel A."/>
            <person name="Rasinkangas P."/>
            <person name="Parkhill J."/>
            <person name="Rea M.C."/>
            <person name="O'Sullivan O."/>
            <person name="Ritari J."/>
            <person name="Douillard F.P."/>
            <person name="Paul Ross R."/>
            <person name="Yang R."/>
            <person name="Briner A.E."/>
            <person name="Felis G.E."/>
            <person name="de Vos W.M."/>
            <person name="Barrangou R."/>
            <person name="Klaenhammer T.R."/>
            <person name="Caufield P.W."/>
            <person name="Cui Y."/>
            <person name="Zhang H."/>
            <person name="O'Toole P.W."/>
        </authorList>
    </citation>
    <scope>NUCLEOTIDE SEQUENCE [LARGE SCALE GENOMIC DNA]</scope>
    <source>
        <strain evidence="3 4">DSM 14340</strain>
    </source>
</reference>
<dbReference type="AlphaFoldDB" id="A0A0R1RZ67"/>
<dbReference type="STRING" id="1423747.FC69_GL001503"/>
<dbReference type="GO" id="GO:0009401">
    <property type="term" value="P:phosphoenolpyruvate-dependent sugar phosphotransferase system"/>
    <property type="evidence" value="ECO:0007669"/>
    <property type="project" value="InterPro"/>
</dbReference>
<gene>
    <name evidence="3" type="ORF">FC69_GL001503</name>
</gene>
<feature type="domain" description="PTS EIIA type-4" evidence="2">
    <location>
        <begin position="2"/>
        <end position="123"/>
    </location>
</feature>